<evidence type="ECO:0000313" key="2">
    <source>
        <dbReference type="EMBL" id="QDT59143.1"/>
    </source>
</evidence>
<comment type="similarity">
    <text evidence="1">Belongs to the LOR family.</text>
</comment>
<dbReference type="RefSeq" id="WP_145270818.1">
    <property type="nucleotide sequence ID" value="NZ_CP036272.1"/>
</dbReference>
<organism evidence="2 3">
    <name type="scientific">Stieleria bergensis</name>
    <dbReference type="NCBI Taxonomy" id="2528025"/>
    <lineage>
        <taxon>Bacteria</taxon>
        <taxon>Pseudomonadati</taxon>
        <taxon>Planctomycetota</taxon>
        <taxon>Planctomycetia</taxon>
        <taxon>Pirellulales</taxon>
        <taxon>Pirellulaceae</taxon>
        <taxon>Stieleria</taxon>
    </lineage>
</organism>
<dbReference type="EMBL" id="CP036272">
    <property type="protein sequence ID" value="QDT59143.1"/>
    <property type="molecule type" value="Genomic_DNA"/>
</dbReference>
<dbReference type="InterPro" id="IPR007612">
    <property type="entry name" value="LOR"/>
</dbReference>
<dbReference type="Gene3D" id="2.40.160.200">
    <property type="entry name" value="LURP1-related"/>
    <property type="match status" value="1"/>
</dbReference>
<evidence type="ECO:0008006" key="4">
    <source>
        <dbReference type="Google" id="ProtNLM"/>
    </source>
</evidence>
<sequence>MLYKIKEKFWSWGNDFDITDRSGQPCFHVDGKAFSWGDKLSFQDLQGNELAFISQKMMSLMPRYRIMVNGEVFAEVLKEFSWFKQKFTLDVPGPNDYSITGSFWQHEFEFERSGRTVARVSKNYWGWTDSYGVDIIENEDDVSILCSCIVIDQVLHDDNRN</sequence>
<evidence type="ECO:0000256" key="1">
    <source>
        <dbReference type="ARBA" id="ARBA00005437"/>
    </source>
</evidence>
<gene>
    <name evidence="2" type="ORF">SV7mr_16500</name>
</gene>
<protein>
    <recommendedName>
        <fullName evidence="4">LURP-one-related</fullName>
    </recommendedName>
</protein>
<proteinExistence type="inferred from homology"/>
<keyword evidence="3" id="KW-1185">Reference proteome</keyword>
<dbReference type="Proteomes" id="UP000315003">
    <property type="component" value="Chromosome"/>
</dbReference>
<reference evidence="2 3" key="1">
    <citation type="submission" date="2019-02" db="EMBL/GenBank/DDBJ databases">
        <title>Deep-cultivation of Planctomycetes and their phenomic and genomic characterization uncovers novel biology.</title>
        <authorList>
            <person name="Wiegand S."/>
            <person name="Jogler M."/>
            <person name="Boedeker C."/>
            <person name="Pinto D."/>
            <person name="Vollmers J."/>
            <person name="Rivas-Marin E."/>
            <person name="Kohn T."/>
            <person name="Peeters S.H."/>
            <person name="Heuer A."/>
            <person name="Rast P."/>
            <person name="Oberbeckmann S."/>
            <person name="Bunk B."/>
            <person name="Jeske O."/>
            <person name="Meyerdierks A."/>
            <person name="Storesund J.E."/>
            <person name="Kallscheuer N."/>
            <person name="Luecker S."/>
            <person name="Lage O.M."/>
            <person name="Pohl T."/>
            <person name="Merkel B.J."/>
            <person name="Hornburger P."/>
            <person name="Mueller R.-W."/>
            <person name="Bruemmer F."/>
            <person name="Labrenz M."/>
            <person name="Spormann A.M."/>
            <person name="Op den Camp H."/>
            <person name="Overmann J."/>
            <person name="Amann R."/>
            <person name="Jetten M.S.M."/>
            <person name="Mascher T."/>
            <person name="Medema M.H."/>
            <person name="Devos D.P."/>
            <person name="Kaster A.-K."/>
            <person name="Ovreas L."/>
            <person name="Rohde M."/>
            <person name="Galperin M.Y."/>
            <person name="Jogler C."/>
        </authorList>
    </citation>
    <scope>NUCLEOTIDE SEQUENCE [LARGE SCALE GENOMIC DNA]</scope>
    <source>
        <strain evidence="2 3">SV_7m_r</strain>
    </source>
</reference>
<dbReference type="OrthoDB" id="652307at2"/>
<evidence type="ECO:0000313" key="3">
    <source>
        <dbReference type="Proteomes" id="UP000315003"/>
    </source>
</evidence>
<dbReference type="AlphaFoldDB" id="A0A517SSR6"/>
<name>A0A517SSR6_9BACT</name>
<dbReference type="Pfam" id="PF04525">
    <property type="entry name" value="LOR"/>
    <property type="match status" value="1"/>
</dbReference>
<accession>A0A517SSR6</accession>
<dbReference type="InterPro" id="IPR025659">
    <property type="entry name" value="Tubby-like_C"/>
</dbReference>
<dbReference type="SUPFAM" id="SSF54518">
    <property type="entry name" value="Tubby C-terminal domain-like"/>
    <property type="match status" value="1"/>
</dbReference>
<dbReference type="InterPro" id="IPR038595">
    <property type="entry name" value="LOR_sf"/>
</dbReference>